<dbReference type="RefSeq" id="WP_243540629.1">
    <property type="nucleotide sequence ID" value="NZ_CP093442.1"/>
</dbReference>
<evidence type="ECO:0000313" key="2">
    <source>
        <dbReference type="Proteomes" id="UP000830116"/>
    </source>
</evidence>
<dbReference type="SUPFAM" id="SSF56281">
    <property type="entry name" value="Metallo-hydrolase/oxidoreductase"/>
    <property type="match status" value="1"/>
</dbReference>
<dbReference type="PANTHER" id="PTHR33835:SF1">
    <property type="entry name" value="METALLO-BETA-LACTAMASE DOMAIN-CONTAINING PROTEIN"/>
    <property type="match status" value="1"/>
</dbReference>
<name>A0ABY4CCX4_9BACT</name>
<dbReference type="Proteomes" id="UP000830116">
    <property type="component" value="Chromosome"/>
</dbReference>
<organism evidence="1 2">
    <name type="scientific">Bdellovibrio reynosensis</name>
    <dbReference type="NCBI Taxonomy" id="2835041"/>
    <lineage>
        <taxon>Bacteria</taxon>
        <taxon>Pseudomonadati</taxon>
        <taxon>Bdellovibrionota</taxon>
        <taxon>Bdellovibrionia</taxon>
        <taxon>Bdellovibrionales</taxon>
        <taxon>Pseudobdellovibrionaceae</taxon>
        <taxon>Bdellovibrio</taxon>
    </lineage>
</organism>
<dbReference type="EMBL" id="CP093442">
    <property type="protein sequence ID" value="UOF02810.1"/>
    <property type="molecule type" value="Genomic_DNA"/>
</dbReference>
<accession>A0ABY4CCX4</accession>
<proteinExistence type="predicted"/>
<gene>
    <name evidence="1" type="ORF">MNR06_07575</name>
</gene>
<protein>
    <submittedName>
        <fullName evidence="1">DUF4336 domain-containing protein</fullName>
    </submittedName>
</protein>
<sequence length="228" mass="26029">MLIPVGTNIWVAEGVATFPGGFKMPGRMTVIRLENSELMVISPIAVTEDLIKEVNHLGEVKHVIAPNGMHHLFFKDFALNYPKAETWGPLDLHAKRSDIKFTKNLSDLDMHPWKQEVEVFSVKANSPVFEEITFFHKLSGSLIVTDLFFNWHKFPNAFYKLFSKINGAYKKLEITKIGRKSFTHTISLKGFLNQVQQWNPKTLIIAHGDLVYEDTLNKITVALKKVLH</sequence>
<evidence type="ECO:0000313" key="1">
    <source>
        <dbReference type="EMBL" id="UOF02810.1"/>
    </source>
</evidence>
<dbReference type="Pfam" id="PF14234">
    <property type="entry name" value="DUF4336"/>
    <property type="match status" value="1"/>
</dbReference>
<dbReference type="InterPro" id="IPR025638">
    <property type="entry name" value="DUF4336"/>
</dbReference>
<keyword evidence="2" id="KW-1185">Reference proteome</keyword>
<dbReference type="PANTHER" id="PTHR33835">
    <property type="entry name" value="YALI0C07656P"/>
    <property type="match status" value="1"/>
</dbReference>
<dbReference type="InterPro" id="IPR036866">
    <property type="entry name" value="RibonucZ/Hydroxyglut_hydro"/>
</dbReference>
<reference evidence="1" key="1">
    <citation type="submission" date="2022-03" db="EMBL/GenBank/DDBJ databases">
        <title>Genome Identification and Characterization of new species Bdellovibrio reynosense LBG001 sp. nov. from a Mexico soil sample.</title>
        <authorList>
            <person name="Camilli A."/>
            <person name="Ajao Y."/>
            <person name="Guo X."/>
        </authorList>
    </citation>
    <scope>NUCLEOTIDE SEQUENCE</scope>
    <source>
        <strain evidence="1">LBG001</strain>
    </source>
</reference>